<dbReference type="PANTHER" id="PTHR22937:SF136">
    <property type="entry name" value="RING-TYPE E3 UBIQUITIN TRANSFERASE"/>
    <property type="match status" value="1"/>
</dbReference>
<evidence type="ECO:0000256" key="9">
    <source>
        <dbReference type="SAM" id="MobiDB-lite"/>
    </source>
</evidence>
<dbReference type="GO" id="GO:0061630">
    <property type="term" value="F:ubiquitin protein ligase activity"/>
    <property type="evidence" value="ECO:0007669"/>
    <property type="project" value="UniProtKB-EC"/>
</dbReference>
<evidence type="ECO:0000256" key="6">
    <source>
        <dbReference type="ARBA" id="ARBA00022786"/>
    </source>
</evidence>
<evidence type="ECO:0000256" key="3">
    <source>
        <dbReference type="ARBA" id="ARBA00022679"/>
    </source>
</evidence>
<feature type="region of interest" description="Disordered" evidence="9">
    <location>
        <begin position="1"/>
        <end position="31"/>
    </location>
</feature>
<feature type="compositionally biased region" description="Low complexity" evidence="9">
    <location>
        <begin position="184"/>
        <end position="198"/>
    </location>
</feature>
<name>A0A7N1A4P1_KALFE</name>
<evidence type="ECO:0000313" key="12">
    <source>
        <dbReference type="Proteomes" id="UP000594263"/>
    </source>
</evidence>
<evidence type="ECO:0000313" key="11">
    <source>
        <dbReference type="EnsemblPlants" id="Kaladp0098s0190.1.v1.1"/>
    </source>
</evidence>
<evidence type="ECO:0000256" key="7">
    <source>
        <dbReference type="ARBA" id="ARBA00022833"/>
    </source>
</evidence>
<feature type="compositionally biased region" description="Polar residues" evidence="9">
    <location>
        <begin position="227"/>
        <end position="236"/>
    </location>
</feature>
<organism evidence="11 12">
    <name type="scientific">Kalanchoe fedtschenkoi</name>
    <name type="common">Lavender scallops</name>
    <name type="synonym">South American air plant</name>
    <dbReference type="NCBI Taxonomy" id="63787"/>
    <lineage>
        <taxon>Eukaryota</taxon>
        <taxon>Viridiplantae</taxon>
        <taxon>Streptophyta</taxon>
        <taxon>Embryophyta</taxon>
        <taxon>Tracheophyta</taxon>
        <taxon>Spermatophyta</taxon>
        <taxon>Magnoliopsida</taxon>
        <taxon>eudicotyledons</taxon>
        <taxon>Gunneridae</taxon>
        <taxon>Pentapetalae</taxon>
        <taxon>Saxifragales</taxon>
        <taxon>Crassulaceae</taxon>
        <taxon>Kalanchoe</taxon>
    </lineage>
</organism>
<evidence type="ECO:0000256" key="4">
    <source>
        <dbReference type="ARBA" id="ARBA00022723"/>
    </source>
</evidence>
<dbReference type="PANTHER" id="PTHR22937">
    <property type="entry name" value="E3 UBIQUITIN-PROTEIN LIGASE RNF165"/>
    <property type="match status" value="1"/>
</dbReference>
<dbReference type="SUPFAM" id="SSF57850">
    <property type="entry name" value="RING/U-box"/>
    <property type="match status" value="1"/>
</dbReference>
<feature type="compositionally biased region" description="Polar residues" evidence="9">
    <location>
        <begin position="150"/>
        <end position="167"/>
    </location>
</feature>
<dbReference type="EnsemblPlants" id="Kaladp0098s0190.2.v1.1">
    <property type="protein sequence ID" value="Kaladp0098s0190.2.v1.1"/>
    <property type="gene ID" value="Kaladp0098s0190.v1.1"/>
</dbReference>
<keyword evidence="4" id="KW-0479">Metal-binding</keyword>
<reference evidence="11" key="1">
    <citation type="submission" date="2021-01" db="UniProtKB">
        <authorList>
            <consortium name="EnsemblPlants"/>
        </authorList>
    </citation>
    <scope>IDENTIFICATION</scope>
</reference>
<accession>A0A7N1A4P1</accession>
<sequence length="536" mass="57788">MDESSARRGVDRLAVPTRGPRLVSRDMSKSKDQNIQLCNRIGCSGRLNPATSTHNVSLDKTGVLKSSSRCSAHGKEATGNSSKVVSIVTHAVKPLRPLRNKSPASSETDSSASSGNTSSDVREAEAANSNPPSEGSSRPVQLDHKESRSCESTSMEVGSPSAASSNARPIKRTFPKKPAPVVDSNISGPSSGSGASKSMAHLSKQNASATRPGSRFLRGSSAPDVVSSGSASNNRKQVLKKRSSEGESSASSRAKQPAVAESARTPNTPSGISISDTRQARSSQANLGDNVSASVRALRPSDTSTARRPPQVSRRELPTDRRMARLPSSLSSTGYPHQAHNFTRPSTTESSRSRILSSASEAARTRSLVDREGFRHYNMSGIAEVLLALDRIENDEEMSFEELLVLESNLFIGGLSFHDQHRDMRLDIDDMSYEELLALEERMGSVSTALSEEALAKCINKTIYKPKSSESSFSEMDGRQDDTKCSICQEEYATGDEMGRLHCKHSYHSDCIDQWLRQKNWCPICKSSAATSSSSS</sequence>
<evidence type="ECO:0000259" key="10">
    <source>
        <dbReference type="PROSITE" id="PS50089"/>
    </source>
</evidence>
<keyword evidence="5 8" id="KW-0863">Zinc-finger</keyword>
<evidence type="ECO:0000256" key="1">
    <source>
        <dbReference type="ARBA" id="ARBA00000900"/>
    </source>
</evidence>
<dbReference type="Gramene" id="Kaladp0098s0190.1.v1.1">
    <property type="protein sequence ID" value="Kaladp0098s0190.1.v1.1"/>
    <property type="gene ID" value="Kaladp0098s0190.v1.1"/>
</dbReference>
<dbReference type="Gene3D" id="3.30.40.10">
    <property type="entry name" value="Zinc/RING finger domain, C3HC4 (zinc finger)"/>
    <property type="match status" value="1"/>
</dbReference>
<feature type="domain" description="RING-type" evidence="10">
    <location>
        <begin position="485"/>
        <end position="526"/>
    </location>
</feature>
<dbReference type="InterPro" id="IPR001841">
    <property type="entry name" value="Znf_RING"/>
</dbReference>
<evidence type="ECO:0000256" key="2">
    <source>
        <dbReference type="ARBA" id="ARBA00012483"/>
    </source>
</evidence>
<keyword evidence="6" id="KW-0833">Ubl conjugation pathway</keyword>
<proteinExistence type="predicted"/>
<keyword evidence="12" id="KW-1185">Reference proteome</keyword>
<dbReference type="Proteomes" id="UP000594263">
    <property type="component" value="Unplaced"/>
</dbReference>
<feature type="compositionally biased region" description="Basic and acidic residues" evidence="9">
    <location>
        <begin position="1"/>
        <end position="11"/>
    </location>
</feature>
<dbReference type="Gramene" id="Kaladp0098s0190.2.v1.1">
    <property type="protein sequence ID" value="Kaladp0098s0190.2.v1.1"/>
    <property type="gene ID" value="Kaladp0098s0190.v1.1"/>
</dbReference>
<feature type="compositionally biased region" description="Low complexity" evidence="9">
    <location>
        <begin position="102"/>
        <end position="119"/>
    </location>
</feature>
<comment type="catalytic activity">
    <reaction evidence="1">
        <text>S-ubiquitinyl-[E2 ubiquitin-conjugating enzyme]-L-cysteine + [acceptor protein]-L-lysine = [E2 ubiquitin-conjugating enzyme]-L-cysteine + N(6)-ubiquitinyl-[acceptor protein]-L-lysine.</text>
        <dbReference type="EC" id="2.3.2.27"/>
    </reaction>
</comment>
<dbReference type="InterPro" id="IPR045191">
    <property type="entry name" value="MBR1/2-like"/>
</dbReference>
<feature type="compositionally biased region" description="Basic and acidic residues" evidence="9">
    <location>
        <begin position="313"/>
        <end position="323"/>
    </location>
</feature>
<dbReference type="PROSITE" id="PS50089">
    <property type="entry name" value="ZF_RING_2"/>
    <property type="match status" value="1"/>
</dbReference>
<feature type="compositionally biased region" description="Polar residues" evidence="9">
    <location>
        <begin position="264"/>
        <end position="293"/>
    </location>
</feature>
<dbReference type="EC" id="2.3.2.27" evidence="2"/>
<feature type="compositionally biased region" description="Low complexity" evidence="9">
    <location>
        <begin position="343"/>
        <end position="362"/>
    </location>
</feature>
<dbReference type="EnsemblPlants" id="Kaladp0098s0190.1.v1.1">
    <property type="protein sequence ID" value="Kaladp0098s0190.1.v1.1"/>
    <property type="gene ID" value="Kaladp0098s0190.v1.1"/>
</dbReference>
<keyword evidence="3" id="KW-0808">Transferase</keyword>
<feature type="region of interest" description="Disordered" evidence="9">
    <location>
        <begin position="65"/>
        <end position="362"/>
    </location>
</feature>
<dbReference type="SMART" id="SM00184">
    <property type="entry name" value="RING"/>
    <property type="match status" value="1"/>
</dbReference>
<dbReference type="OMA" id="SHVGNDQ"/>
<feature type="compositionally biased region" description="Polar residues" evidence="9">
    <location>
        <begin position="127"/>
        <end position="139"/>
    </location>
</feature>
<keyword evidence="7" id="KW-0862">Zinc</keyword>
<protein>
    <recommendedName>
        <fullName evidence="2">RING-type E3 ubiquitin transferase</fullName>
        <ecNumber evidence="2">2.3.2.27</ecNumber>
    </recommendedName>
</protein>
<evidence type="ECO:0000256" key="5">
    <source>
        <dbReference type="ARBA" id="ARBA00022771"/>
    </source>
</evidence>
<dbReference type="InterPro" id="IPR013083">
    <property type="entry name" value="Znf_RING/FYVE/PHD"/>
</dbReference>
<dbReference type="GO" id="GO:0008270">
    <property type="term" value="F:zinc ion binding"/>
    <property type="evidence" value="ECO:0007669"/>
    <property type="project" value="UniProtKB-KW"/>
</dbReference>
<dbReference type="AlphaFoldDB" id="A0A7N1A4P1"/>
<evidence type="ECO:0000256" key="8">
    <source>
        <dbReference type="PROSITE-ProRule" id="PRU00175"/>
    </source>
</evidence>
<dbReference type="Pfam" id="PF13639">
    <property type="entry name" value="zf-RING_2"/>
    <property type="match status" value="1"/>
</dbReference>